<accession>A0A1Y3BP69</accession>
<dbReference type="Proteomes" id="UP000194236">
    <property type="component" value="Unassembled WGS sequence"/>
</dbReference>
<name>A0A1Y3BP69_EURMA</name>
<evidence type="ECO:0000313" key="2">
    <source>
        <dbReference type="EMBL" id="OTF81824.1"/>
    </source>
</evidence>
<dbReference type="OrthoDB" id="6498660at2759"/>
<keyword evidence="1" id="KW-0812">Transmembrane</keyword>
<feature type="transmembrane region" description="Helical" evidence="1">
    <location>
        <begin position="117"/>
        <end position="139"/>
    </location>
</feature>
<dbReference type="AlphaFoldDB" id="A0A1Y3BP69"/>
<reference evidence="2 3" key="1">
    <citation type="submission" date="2017-03" db="EMBL/GenBank/DDBJ databases">
        <title>Genome Survey of Euroglyphus maynei.</title>
        <authorList>
            <person name="Arlian L.G."/>
            <person name="Morgan M.S."/>
            <person name="Rider S.D."/>
        </authorList>
    </citation>
    <scope>NUCLEOTIDE SEQUENCE [LARGE SCALE GENOMIC DNA]</scope>
    <source>
        <strain evidence="2">Arlian Lab</strain>
        <tissue evidence="2">Whole body</tissue>
    </source>
</reference>
<dbReference type="EMBL" id="MUJZ01011590">
    <property type="protein sequence ID" value="OTF81824.1"/>
    <property type="molecule type" value="Genomic_DNA"/>
</dbReference>
<keyword evidence="1" id="KW-0472">Membrane</keyword>
<keyword evidence="1" id="KW-1133">Transmembrane helix</keyword>
<protein>
    <submittedName>
        <fullName evidence="2">Uncharacterized protein</fullName>
    </submittedName>
</protein>
<organism evidence="2 3">
    <name type="scientific">Euroglyphus maynei</name>
    <name type="common">Mayne's house dust mite</name>
    <dbReference type="NCBI Taxonomy" id="6958"/>
    <lineage>
        <taxon>Eukaryota</taxon>
        <taxon>Metazoa</taxon>
        <taxon>Ecdysozoa</taxon>
        <taxon>Arthropoda</taxon>
        <taxon>Chelicerata</taxon>
        <taxon>Arachnida</taxon>
        <taxon>Acari</taxon>
        <taxon>Acariformes</taxon>
        <taxon>Sarcoptiformes</taxon>
        <taxon>Astigmata</taxon>
        <taxon>Psoroptidia</taxon>
        <taxon>Analgoidea</taxon>
        <taxon>Pyroglyphidae</taxon>
        <taxon>Pyroglyphinae</taxon>
        <taxon>Euroglyphus</taxon>
    </lineage>
</organism>
<comment type="caution">
    <text evidence="2">The sequence shown here is derived from an EMBL/GenBank/DDBJ whole genome shotgun (WGS) entry which is preliminary data.</text>
</comment>
<gene>
    <name evidence="2" type="ORF">BLA29_001028</name>
</gene>
<keyword evidence="3" id="KW-1185">Reference proteome</keyword>
<sequence length="157" mass="18447">MVMLAITISSSAANLNNRRTHGQLAGRCTIDQREQFDRCQPDARYDWDIQETDYVSNLFTDSRKFCCFVWDTLNCEVNIAERCDSNYAAQLSYETEQAYGAMCEYYYRHSPLCFLRWWSALLIVIGLIAVIALIAFIIYRKKQSKFSREYTTGRNYY</sequence>
<proteinExistence type="predicted"/>
<evidence type="ECO:0000313" key="3">
    <source>
        <dbReference type="Proteomes" id="UP000194236"/>
    </source>
</evidence>
<evidence type="ECO:0000256" key="1">
    <source>
        <dbReference type="SAM" id="Phobius"/>
    </source>
</evidence>